<feature type="transmembrane region" description="Helical" evidence="1">
    <location>
        <begin position="12"/>
        <end position="31"/>
    </location>
</feature>
<dbReference type="InterPro" id="IPR006976">
    <property type="entry name" value="VanZ-like"/>
</dbReference>
<evidence type="ECO:0000256" key="1">
    <source>
        <dbReference type="SAM" id="Phobius"/>
    </source>
</evidence>
<keyword evidence="1" id="KW-0472">Membrane</keyword>
<feature type="transmembrane region" description="Helical" evidence="1">
    <location>
        <begin position="80"/>
        <end position="97"/>
    </location>
</feature>
<dbReference type="EMBL" id="WKJQ01000001">
    <property type="protein sequence ID" value="MRW96300.1"/>
    <property type="molecule type" value="Genomic_DNA"/>
</dbReference>
<keyword evidence="1" id="KW-0812">Transmembrane</keyword>
<feature type="transmembrane region" description="Helical" evidence="1">
    <location>
        <begin position="103"/>
        <end position="124"/>
    </location>
</feature>
<evidence type="ECO:0000313" key="3">
    <source>
        <dbReference type="EMBL" id="MRW96300.1"/>
    </source>
</evidence>
<accession>A0A6A8G4Z0</accession>
<feature type="transmembrane region" description="Helical" evidence="1">
    <location>
        <begin position="51"/>
        <end position="68"/>
    </location>
</feature>
<gene>
    <name evidence="3" type="ORF">GJR99_06900</name>
</gene>
<evidence type="ECO:0000313" key="4">
    <source>
        <dbReference type="Proteomes" id="UP000443423"/>
    </source>
</evidence>
<dbReference type="Pfam" id="PF04892">
    <property type="entry name" value="VanZ"/>
    <property type="match status" value="1"/>
</dbReference>
<proteinExistence type="predicted"/>
<reference evidence="3 4" key="1">
    <citation type="submission" date="2019-11" db="EMBL/GenBank/DDBJ databases">
        <title>Whole genome sequence of Haloferax sp. MBLA0078.</title>
        <authorList>
            <person name="Seo M.-J."/>
            <person name="Cho E.-S."/>
        </authorList>
    </citation>
    <scope>NUCLEOTIDE SEQUENCE [LARGE SCALE GENOMIC DNA]</scope>
    <source>
        <strain evidence="3 4">MBLA0078</strain>
    </source>
</reference>
<comment type="caution">
    <text evidence="3">The sequence shown here is derived from an EMBL/GenBank/DDBJ whole genome shotgun (WGS) entry which is preliminary data.</text>
</comment>
<feature type="domain" description="VanZ-like" evidence="2">
    <location>
        <begin position="48"/>
        <end position="123"/>
    </location>
</feature>
<organism evidence="3 4">
    <name type="scientific">Haloferax marinum</name>
    <dbReference type="NCBI Taxonomy" id="2666143"/>
    <lineage>
        <taxon>Archaea</taxon>
        <taxon>Methanobacteriati</taxon>
        <taxon>Methanobacteriota</taxon>
        <taxon>Stenosarchaea group</taxon>
        <taxon>Halobacteria</taxon>
        <taxon>Halobacteriales</taxon>
        <taxon>Haloferacaceae</taxon>
        <taxon>Haloferax</taxon>
    </lineage>
</organism>
<dbReference type="AlphaFoldDB" id="A0A6A8G4Z0"/>
<evidence type="ECO:0000259" key="2">
    <source>
        <dbReference type="Pfam" id="PF04892"/>
    </source>
</evidence>
<sequence length="131" mass="13523">MSAIDTLRAHPRRTLVVLGYAVVVFVASVLPAASGSLTPTGPLGVVGLDKWIHAVGYAGLGFGVAYALQARGVTESGTAVVVAAVFGACIELVQALLPYRSFSLLDMGANLFGAFVGGVLWYAVTRLQTGR</sequence>
<dbReference type="RefSeq" id="WP_151110579.1">
    <property type="nucleotide sequence ID" value="NZ_WKJQ01000001.1"/>
</dbReference>
<name>A0A6A8G4Z0_9EURY</name>
<keyword evidence="4" id="KW-1185">Reference proteome</keyword>
<keyword evidence="1" id="KW-1133">Transmembrane helix</keyword>
<dbReference type="PANTHER" id="PTHR28008:SF1">
    <property type="entry name" value="DOMAIN PROTEIN, PUTATIVE (AFU_ORTHOLOGUE AFUA_3G10980)-RELATED"/>
    <property type="match status" value="1"/>
</dbReference>
<dbReference type="Proteomes" id="UP000443423">
    <property type="component" value="Unassembled WGS sequence"/>
</dbReference>
<dbReference type="NCBIfam" id="NF037970">
    <property type="entry name" value="vanZ_1"/>
    <property type="match status" value="1"/>
</dbReference>
<protein>
    <submittedName>
        <fullName evidence="3">Antibiotic resistance protein VanZ</fullName>
    </submittedName>
</protein>
<dbReference type="PANTHER" id="PTHR28008">
    <property type="entry name" value="DOMAIN PROTEIN, PUTATIVE (AFU_ORTHOLOGUE AFUA_3G10980)-RELATED"/>
    <property type="match status" value="1"/>
</dbReference>